<keyword evidence="1" id="KW-0812">Transmembrane</keyword>
<keyword evidence="5" id="KW-1185">Reference proteome</keyword>
<dbReference type="Pfam" id="PF13681">
    <property type="entry name" value="PilX"/>
    <property type="match status" value="1"/>
</dbReference>
<dbReference type="InterPro" id="IPR025746">
    <property type="entry name" value="PilX_N_dom"/>
</dbReference>
<sequence>MKIAPLSPRLQQGVSLLVVLILLLIMTLLGLAAMRGSILQERMAANLTDRNLAFQAAETALRDGETLAQGFALASVPASGCSGGMCSRPVATDTDRWKDASFTGWVNASSGVSTNAMTPQYFVEFMGMAPTWPGCDLIDEANRSPLCMAPRYRVTARSRSNDGSRAEVILQSNYLVQ</sequence>
<dbReference type="EMBL" id="SAWZ01000001">
    <property type="protein sequence ID" value="RXR08526.1"/>
    <property type="molecule type" value="Genomic_DNA"/>
</dbReference>
<reference evidence="4 5" key="1">
    <citation type="submission" date="2019-01" db="EMBL/GenBank/DDBJ databases">
        <title>Pseudoxanthomonas composti sp. nov., isolated from compost.</title>
        <authorList>
            <person name="Yang G."/>
        </authorList>
    </citation>
    <scope>NUCLEOTIDE SEQUENCE [LARGE SCALE GENOMIC DNA]</scope>
    <source>
        <strain evidence="4 5">GSS15</strain>
    </source>
</reference>
<organism evidence="4 5">
    <name type="scientific">Pseudoxanthomonas composti</name>
    <dbReference type="NCBI Taxonomy" id="2137479"/>
    <lineage>
        <taxon>Bacteria</taxon>
        <taxon>Pseudomonadati</taxon>
        <taxon>Pseudomonadota</taxon>
        <taxon>Gammaproteobacteria</taxon>
        <taxon>Lysobacterales</taxon>
        <taxon>Lysobacteraceae</taxon>
        <taxon>Pseudoxanthomonas</taxon>
    </lineage>
</organism>
<evidence type="ECO:0000313" key="5">
    <source>
        <dbReference type="Proteomes" id="UP000289784"/>
    </source>
</evidence>
<evidence type="ECO:0000259" key="3">
    <source>
        <dbReference type="Pfam" id="PF14341"/>
    </source>
</evidence>
<comment type="caution">
    <text evidence="4">The sequence shown here is derived from an EMBL/GenBank/DDBJ whole genome shotgun (WGS) entry which is preliminary data.</text>
</comment>
<keyword evidence="1" id="KW-0472">Membrane</keyword>
<dbReference type="InterPro" id="IPR025205">
    <property type="entry name" value="PilX/PilW_C"/>
</dbReference>
<feature type="transmembrane region" description="Helical" evidence="1">
    <location>
        <begin position="12"/>
        <end position="33"/>
    </location>
</feature>
<name>A0A4Q1K1Q9_9GAMM</name>
<keyword evidence="1" id="KW-1133">Transmembrane helix</keyword>
<accession>A0A4Q1K1Q9</accession>
<dbReference type="Pfam" id="PF14341">
    <property type="entry name" value="PilX_N"/>
    <property type="match status" value="1"/>
</dbReference>
<protein>
    <submittedName>
        <fullName evidence="4">Pilus assembly protein</fullName>
    </submittedName>
</protein>
<dbReference type="RefSeq" id="WP_129469416.1">
    <property type="nucleotide sequence ID" value="NZ_SAWZ01000001.1"/>
</dbReference>
<gene>
    <name evidence="4" type="ORF">EPA99_01525</name>
</gene>
<dbReference type="OrthoDB" id="5801860at2"/>
<dbReference type="AlphaFoldDB" id="A0A4Q1K1Q9"/>
<proteinExistence type="predicted"/>
<evidence type="ECO:0000256" key="1">
    <source>
        <dbReference type="SAM" id="Phobius"/>
    </source>
</evidence>
<evidence type="ECO:0000313" key="4">
    <source>
        <dbReference type="EMBL" id="RXR08526.1"/>
    </source>
</evidence>
<feature type="domain" description="PilX/PilW C-terminal" evidence="2">
    <location>
        <begin position="94"/>
        <end position="175"/>
    </location>
</feature>
<evidence type="ECO:0000259" key="2">
    <source>
        <dbReference type="Pfam" id="PF13681"/>
    </source>
</evidence>
<dbReference type="Proteomes" id="UP000289784">
    <property type="component" value="Unassembled WGS sequence"/>
</dbReference>
<feature type="domain" description="Type 4 fimbrial biogenesis protein PilX N-terminal" evidence="3">
    <location>
        <begin position="12"/>
        <end position="62"/>
    </location>
</feature>